<dbReference type="GO" id="GO:0005675">
    <property type="term" value="C:transcription factor TFIIH holo complex"/>
    <property type="evidence" value="ECO:0007669"/>
    <property type="project" value="TreeGrafter"/>
</dbReference>
<comment type="subcellular location">
    <subcellularLocation>
        <location evidence="1 8">Nucleus</location>
    </subcellularLocation>
</comment>
<keyword evidence="6 8" id="KW-0234">DNA repair</keyword>
<evidence type="ECO:0000256" key="7">
    <source>
        <dbReference type="ARBA" id="ARBA00023242"/>
    </source>
</evidence>
<evidence type="ECO:0000256" key="4">
    <source>
        <dbReference type="ARBA" id="ARBA00023015"/>
    </source>
</evidence>
<dbReference type="AlphaFoldDB" id="A0AAN9EBS7"/>
<evidence type="ECO:0000256" key="2">
    <source>
        <dbReference type="ARBA" id="ARBA00007470"/>
    </source>
</evidence>
<keyword evidence="7 8" id="KW-0539">Nucleus</keyword>
<dbReference type="InterPro" id="IPR035935">
    <property type="entry name" value="TFB5-like_sf"/>
</dbReference>
<dbReference type="PANTHER" id="PTHR28580:SF1">
    <property type="entry name" value="GENERAL TRANSCRIPTION FACTOR IIH SUBUNIT 5"/>
    <property type="match status" value="1"/>
</dbReference>
<comment type="caution">
    <text evidence="10">The sequence shown here is derived from an EMBL/GenBank/DDBJ whole genome shotgun (WGS) entry which is preliminary data.</text>
</comment>
<dbReference type="SMART" id="SM01395">
    <property type="entry name" value="Tbf5"/>
    <property type="match status" value="1"/>
</dbReference>
<evidence type="ECO:0000256" key="8">
    <source>
        <dbReference type="RuleBase" id="RU368032"/>
    </source>
</evidence>
<evidence type="ECO:0000256" key="1">
    <source>
        <dbReference type="ARBA" id="ARBA00004123"/>
    </source>
</evidence>
<comment type="function">
    <text evidence="8">In NER, TFIIH acts by opening DNA around the lesion to allow the excision of the damaged oligonucleotide and its replacement by a new DNA fragment. In transcription, TFIIH has an essential role in transcription initiation. When the pre-initiation complex (PIC) has been established, TFIIH is required for promoter opening and promoter escape.</text>
</comment>
<feature type="region of interest" description="Disordered" evidence="9">
    <location>
        <begin position="89"/>
        <end position="114"/>
    </location>
</feature>
<evidence type="ECO:0000256" key="6">
    <source>
        <dbReference type="ARBA" id="ARBA00023204"/>
    </source>
</evidence>
<accession>A0AAN9EBS7</accession>
<organism evidence="10 11">
    <name type="scientific">Crotalaria pallida</name>
    <name type="common">Smooth rattlebox</name>
    <name type="synonym">Crotalaria striata</name>
    <dbReference type="NCBI Taxonomy" id="3830"/>
    <lineage>
        <taxon>Eukaryota</taxon>
        <taxon>Viridiplantae</taxon>
        <taxon>Streptophyta</taxon>
        <taxon>Embryophyta</taxon>
        <taxon>Tracheophyta</taxon>
        <taxon>Spermatophyta</taxon>
        <taxon>Magnoliopsida</taxon>
        <taxon>eudicotyledons</taxon>
        <taxon>Gunneridae</taxon>
        <taxon>Pentapetalae</taxon>
        <taxon>rosids</taxon>
        <taxon>fabids</taxon>
        <taxon>Fabales</taxon>
        <taxon>Fabaceae</taxon>
        <taxon>Papilionoideae</taxon>
        <taxon>50 kb inversion clade</taxon>
        <taxon>genistoids sensu lato</taxon>
        <taxon>core genistoids</taxon>
        <taxon>Crotalarieae</taxon>
        <taxon>Crotalaria</taxon>
    </lineage>
</organism>
<comment type="similarity">
    <text evidence="2 8">Belongs to the TFB5 family.</text>
</comment>
<dbReference type="InterPro" id="IPR009400">
    <property type="entry name" value="TFIIH_TTDA/Tfb5"/>
</dbReference>
<reference evidence="10 11" key="1">
    <citation type="submission" date="2024-01" db="EMBL/GenBank/DDBJ databases">
        <title>The genomes of 5 underutilized Papilionoideae crops provide insights into root nodulation and disease resistanc.</title>
        <authorList>
            <person name="Yuan L."/>
        </authorList>
    </citation>
    <scope>NUCLEOTIDE SEQUENCE [LARGE SCALE GENOMIC DNA]</scope>
    <source>
        <strain evidence="10">ZHUSHIDOU_FW_LH</strain>
        <tissue evidence="10">Leaf</tissue>
    </source>
</reference>
<dbReference type="PANTHER" id="PTHR28580">
    <property type="entry name" value="GENERAL TRANSCRIPTION FACTOR IIH SUBUNIT 5"/>
    <property type="match status" value="1"/>
</dbReference>
<gene>
    <name evidence="10" type="ORF">RIF29_35039</name>
</gene>
<dbReference type="FunFam" id="3.30.70.1220:FF:000003">
    <property type="entry name" value="General transcription and DNA repair factor IIH subunit TFB5"/>
    <property type="match status" value="1"/>
</dbReference>
<dbReference type="SUPFAM" id="SSF142897">
    <property type="entry name" value="TFB5-like"/>
    <property type="match status" value="1"/>
</dbReference>
<keyword evidence="3 8" id="KW-0227">DNA damage</keyword>
<dbReference type="GO" id="GO:0006367">
    <property type="term" value="P:transcription initiation at RNA polymerase II promoter"/>
    <property type="evidence" value="ECO:0007669"/>
    <property type="project" value="UniProtKB-UniRule"/>
</dbReference>
<feature type="compositionally biased region" description="Basic residues" evidence="9">
    <location>
        <begin position="94"/>
        <end position="112"/>
    </location>
</feature>
<dbReference type="Gene3D" id="3.30.70.1220">
    <property type="entry name" value="TFB5-like"/>
    <property type="match status" value="1"/>
</dbReference>
<keyword evidence="5 8" id="KW-0804">Transcription</keyword>
<evidence type="ECO:0000256" key="5">
    <source>
        <dbReference type="ARBA" id="ARBA00023163"/>
    </source>
</evidence>
<sequence length="176" mass="20558">MKYEHKAYIMVNATKGVFISCDIPMAQYIINMNASMPASDKFIIHILDNTHMFVQPHVEQMIRSQIAKFREDNTFFWWFRLNGTVVAGKQSGSQRKRNQQRSRNPPSHKKRIQKGETKQIWNHGLWWLLRWLDGVVDEGRRGLENRERSRGDGSGARVRIVAMEGAMTEAMELRLL</sequence>
<evidence type="ECO:0000313" key="11">
    <source>
        <dbReference type="Proteomes" id="UP001372338"/>
    </source>
</evidence>
<dbReference type="EMBL" id="JAYWIO010000007">
    <property type="protein sequence ID" value="KAK7251658.1"/>
    <property type="molecule type" value="Genomic_DNA"/>
</dbReference>
<keyword evidence="4 8" id="KW-0805">Transcription regulation</keyword>
<dbReference type="GO" id="GO:0006294">
    <property type="term" value="P:nucleotide-excision repair, preincision complex assembly"/>
    <property type="evidence" value="ECO:0007669"/>
    <property type="project" value="TreeGrafter"/>
</dbReference>
<evidence type="ECO:0000313" key="10">
    <source>
        <dbReference type="EMBL" id="KAK7251658.1"/>
    </source>
</evidence>
<evidence type="ECO:0000256" key="9">
    <source>
        <dbReference type="SAM" id="MobiDB-lite"/>
    </source>
</evidence>
<comment type="subunit">
    <text evidence="8">Component of the 7-subunit TFIIH core complex.</text>
</comment>
<dbReference type="Proteomes" id="UP001372338">
    <property type="component" value="Unassembled WGS sequence"/>
</dbReference>
<evidence type="ECO:0000256" key="3">
    <source>
        <dbReference type="ARBA" id="ARBA00022763"/>
    </source>
</evidence>
<proteinExistence type="inferred from homology"/>
<name>A0AAN9EBS7_CROPI</name>
<protein>
    <recommendedName>
        <fullName evidence="8">General transcription and DNA repair factor IIH subunit TFB5</fullName>
    </recommendedName>
</protein>
<dbReference type="GO" id="GO:0000439">
    <property type="term" value="C:transcription factor TFIIH core complex"/>
    <property type="evidence" value="ECO:0007669"/>
    <property type="project" value="UniProtKB-UniRule"/>
</dbReference>
<keyword evidence="11" id="KW-1185">Reference proteome</keyword>
<dbReference type="Pfam" id="PF06331">
    <property type="entry name" value="Tfb5"/>
    <property type="match status" value="1"/>
</dbReference>